<evidence type="ECO:0000259" key="9">
    <source>
        <dbReference type="PROSITE" id="PS50109"/>
    </source>
</evidence>
<evidence type="ECO:0000256" key="8">
    <source>
        <dbReference type="SAM" id="Phobius"/>
    </source>
</evidence>
<accession>A0A8J7RKP2</accession>
<dbReference type="PRINTS" id="PR00344">
    <property type="entry name" value="BCTRLSENSOR"/>
</dbReference>
<evidence type="ECO:0000313" key="11">
    <source>
        <dbReference type="Proteomes" id="UP000673975"/>
    </source>
</evidence>
<dbReference type="InterPro" id="IPR036890">
    <property type="entry name" value="HATPase_C_sf"/>
</dbReference>
<dbReference type="RefSeq" id="WP_210509927.1">
    <property type="nucleotide sequence ID" value="NZ_JAFIDN010000001.1"/>
</dbReference>
<evidence type="ECO:0000256" key="5">
    <source>
        <dbReference type="ARBA" id="ARBA00022777"/>
    </source>
</evidence>
<organism evidence="10 11">
    <name type="scientific">Natronogracilivirga saccharolytica</name>
    <dbReference type="NCBI Taxonomy" id="2812953"/>
    <lineage>
        <taxon>Bacteria</taxon>
        <taxon>Pseudomonadati</taxon>
        <taxon>Balneolota</taxon>
        <taxon>Balneolia</taxon>
        <taxon>Balneolales</taxon>
        <taxon>Cyclonatronaceae</taxon>
        <taxon>Natronogracilivirga</taxon>
    </lineage>
</organism>
<dbReference type="SMART" id="SM00387">
    <property type="entry name" value="HATPase_c"/>
    <property type="match status" value="1"/>
</dbReference>
<evidence type="ECO:0000256" key="6">
    <source>
        <dbReference type="ARBA" id="ARBA00023012"/>
    </source>
</evidence>
<evidence type="ECO:0000256" key="7">
    <source>
        <dbReference type="SAM" id="MobiDB-lite"/>
    </source>
</evidence>
<dbReference type="AlphaFoldDB" id="A0A8J7RKP2"/>
<dbReference type="EMBL" id="JAFIDN010000001">
    <property type="protein sequence ID" value="MBP3191419.1"/>
    <property type="molecule type" value="Genomic_DNA"/>
</dbReference>
<dbReference type="InterPro" id="IPR003661">
    <property type="entry name" value="HisK_dim/P_dom"/>
</dbReference>
<keyword evidence="8" id="KW-0812">Transmembrane</keyword>
<keyword evidence="3" id="KW-0597">Phosphoprotein</keyword>
<dbReference type="SMART" id="SM00388">
    <property type="entry name" value="HisKA"/>
    <property type="match status" value="1"/>
</dbReference>
<dbReference type="SUPFAM" id="SSF47384">
    <property type="entry name" value="Homodimeric domain of signal transducing histidine kinase"/>
    <property type="match status" value="1"/>
</dbReference>
<dbReference type="Gene3D" id="1.10.287.130">
    <property type="match status" value="1"/>
</dbReference>
<dbReference type="InterPro" id="IPR005467">
    <property type="entry name" value="His_kinase_dom"/>
</dbReference>
<comment type="caution">
    <text evidence="10">The sequence shown here is derived from an EMBL/GenBank/DDBJ whole genome shotgun (WGS) entry which is preliminary data.</text>
</comment>
<comment type="catalytic activity">
    <reaction evidence="1">
        <text>ATP + protein L-histidine = ADP + protein N-phospho-L-histidine.</text>
        <dbReference type="EC" id="2.7.13.3"/>
    </reaction>
</comment>
<dbReference type="Pfam" id="PF00512">
    <property type="entry name" value="HisKA"/>
    <property type="match status" value="1"/>
</dbReference>
<dbReference type="GO" id="GO:0000155">
    <property type="term" value="F:phosphorelay sensor kinase activity"/>
    <property type="evidence" value="ECO:0007669"/>
    <property type="project" value="InterPro"/>
</dbReference>
<evidence type="ECO:0000313" key="10">
    <source>
        <dbReference type="EMBL" id="MBP3191419.1"/>
    </source>
</evidence>
<feature type="transmembrane region" description="Helical" evidence="8">
    <location>
        <begin position="9"/>
        <end position="31"/>
    </location>
</feature>
<evidence type="ECO:0000256" key="1">
    <source>
        <dbReference type="ARBA" id="ARBA00000085"/>
    </source>
</evidence>
<keyword evidence="11" id="KW-1185">Reference proteome</keyword>
<dbReference type="Gene3D" id="3.30.565.10">
    <property type="entry name" value="Histidine kinase-like ATPase, C-terminal domain"/>
    <property type="match status" value="1"/>
</dbReference>
<gene>
    <name evidence="10" type="ORF">NATSA_01965</name>
</gene>
<name>A0A8J7RKP2_9BACT</name>
<feature type="transmembrane region" description="Helical" evidence="8">
    <location>
        <begin position="285"/>
        <end position="306"/>
    </location>
</feature>
<keyword evidence="8" id="KW-1133">Transmembrane helix</keyword>
<feature type="domain" description="Histidine kinase" evidence="9">
    <location>
        <begin position="322"/>
        <end position="540"/>
    </location>
</feature>
<dbReference type="InterPro" id="IPR004358">
    <property type="entry name" value="Sig_transdc_His_kin-like_C"/>
</dbReference>
<protein>
    <recommendedName>
        <fullName evidence="2">histidine kinase</fullName>
        <ecNumber evidence="2">2.7.13.3</ecNumber>
    </recommendedName>
</protein>
<dbReference type="EC" id="2.7.13.3" evidence="2"/>
<evidence type="ECO:0000256" key="4">
    <source>
        <dbReference type="ARBA" id="ARBA00022679"/>
    </source>
</evidence>
<dbReference type="PANTHER" id="PTHR45453">
    <property type="entry name" value="PHOSPHATE REGULON SENSOR PROTEIN PHOR"/>
    <property type="match status" value="1"/>
</dbReference>
<dbReference type="PANTHER" id="PTHR45453:SF1">
    <property type="entry name" value="PHOSPHATE REGULON SENSOR PROTEIN PHOR"/>
    <property type="match status" value="1"/>
</dbReference>
<dbReference type="SUPFAM" id="SSF55874">
    <property type="entry name" value="ATPase domain of HSP90 chaperone/DNA topoisomerase II/histidine kinase"/>
    <property type="match status" value="1"/>
</dbReference>
<keyword evidence="6" id="KW-0902">Two-component regulatory system</keyword>
<feature type="region of interest" description="Disordered" evidence="7">
    <location>
        <begin position="538"/>
        <end position="562"/>
    </location>
</feature>
<keyword evidence="5 10" id="KW-0418">Kinase</keyword>
<dbReference type="Pfam" id="PF02518">
    <property type="entry name" value="HATPase_c"/>
    <property type="match status" value="1"/>
</dbReference>
<evidence type="ECO:0000256" key="2">
    <source>
        <dbReference type="ARBA" id="ARBA00012438"/>
    </source>
</evidence>
<reference evidence="10" key="1">
    <citation type="submission" date="2021-02" db="EMBL/GenBank/DDBJ databases">
        <title>Natronogracilivirga saccharolytica gen. nov. sp. nov. a new anaerobic, haloalkiliphilic carbohydrate-fermenting bacterium from soda lake and proposing of Cyclonatronumiaceae fam. nov. in the phylum Balneolaeota.</title>
        <authorList>
            <person name="Zhilina T.N."/>
            <person name="Sorokin D.Y."/>
            <person name="Zavarzina D.G."/>
            <person name="Toshchakov S.V."/>
            <person name="Kublanov I.V."/>
        </authorList>
    </citation>
    <scope>NUCLEOTIDE SEQUENCE</scope>
    <source>
        <strain evidence="10">Z-1702</strain>
    </source>
</reference>
<sequence>MKKYRYIRWILLAMGLTAVIGLTGMNVYSLYALHENTVKNTVEKQKRQLLEYTNQVRTRFRQPLSELWRVDMEHLQNAISSEDPDSIPDDFLEIVEANQQDGLYSDIYFVFPDCQACDSHGAPVWHYDPASASFVETTSYSRFVTDGLAMANTRMNALVRDYRWSTRAFFDAQNSMTVALINNRNREIVGYLNFLVDPEYLVNEYLGPKLINTFGVGEEAGIIVWLHDWTKNKVLATTATGVSYSYQKVDFIQNFPDLLDDWNLKVSFTDNPDIAASQASLMRNLIVLGAAVLLLIGAFVFMFLTAQRERELAQRQADFLANVTHELKTPLSVILAAGENLSDGRIDNKNRLKSYGSHIFNESLRLRKMIDRLLDVAKSGNSRVHTDQRRIYPIDFISNYLDTKKTYFETNNVEVAFNSEKDIPPIDIDPGHFHSILDNLTENAVKYSPDEKYIGIALTSDGKSVRLSIEDRGAGIPKNAQKYIFDKFFRVEETYTANTKGHGLGLSIVKDLVHRNHGSINVKSVPNKGTVFTVSFPVAQSHDGNGTTETSETTNKQETEHV</sequence>
<dbReference type="CDD" id="cd00082">
    <property type="entry name" value="HisKA"/>
    <property type="match status" value="1"/>
</dbReference>
<dbReference type="InterPro" id="IPR036097">
    <property type="entry name" value="HisK_dim/P_sf"/>
</dbReference>
<evidence type="ECO:0000256" key="3">
    <source>
        <dbReference type="ARBA" id="ARBA00022553"/>
    </source>
</evidence>
<dbReference type="GO" id="GO:0004721">
    <property type="term" value="F:phosphoprotein phosphatase activity"/>
    <property type="evidence" value="ECO:0007669"/>
    <property type="project" value="TreeGrafter"/>
</dbReference>
<dbReference type="GO" id="GO:0016036">
    <property type="term" value="P:cellular response to phosphate starvation"/>
    <property type="evidence" value="ECO:0007669"/>
    <property type="project" value="TreeGrafter"/>
</dbReference>
<dbReference type="FunFam" id="3.30.565.10:FF:000006">
    <property type="entry name" value="Sensor histidine kinase WalK"/>
    <property type="match status" value="1"/>
</dbReference>
<keyword evidence="8" id="KW-0472">Membrane</keyword>
<dbReference type="InterPro" id="IPR003594">
    <property type="entry name" value="HATPase_dom"/>
</dbReference>
<keyword evidence="4" id="KW-0808">Transferase</keyword>
<dbReference type="PROSITE" id="PS50109">
    <property type="entry name" value="HIS_KIN"/>
    <property type="match status" value="1"/>
</dbReference>
<proteinExistence type="predicted"/>
<dbReference type="GO" id="GO:0005886">
    <property type="term" value="C:plasma membrane"/>
    <property type="evidence" value="ECO:0007669"/>
    <property type="project" value="TreeGrafter"/>
</dbReference>
<dbReference type="InterPro" id="IPR050351">
    <property type="entry name" value="BphY/WalK/GraS-like"/>
</dbReference>
<dbReference type="Proteomes" id="UP000673975">
    <property type="component" value="Unassembled WGS sequence"/>
</dbReference>